<feature type="transmembrane region" description="Helical" evidence="1">
    <location>
        <begin position="246"/>
        <end position="279"/>
    </location>
</feature>
<name>A0A0L6V3B4_9BASI</name>
<protein>
    <submittedName>
        <fullName evidence="2">Uncharacterized protein</fullName>
    </submittedName>
</protein>
<evidence type="ECO:0000313" key="2">
    <source>
        <dbReference type="EMBL" id="KNZ55244.1"/>
    </source>
</evidence>
<reference evidence="2 3" key="1">
    <citation type="submission" date="2015-08" db="EMBL/GenBank/DDBJ databases">
        <title>Next Generation Sequencing and Analysis of the Genome of Puccinia sorghi L Schw, the Causal Agent of Maize Common Rust.</title>
        <authorList>
            <person name="Rochi L."/>
            <person name="Burguener G."/>
            <person name="Darino M."/>
            <person name="Turjanski A."/>
            <person name="Kreff E."/>
            <person name="Dieguez M.J."/>
            <person name="Sacco F."/>
        </authorList>
    </citation>
    <scope>NUCLEOTIDE SEQUENCE [LARGE SCALE GENOMIC DNA]</scope>
    <source>
        <strain evidence="2 3">RO10H11247</strain>
    </source>
</reference>
<dbReference type="EMBL" id="LAVV01007646">
    <property type="protein sequence ID" value="KNZ55244.1"/>
    <property type="molecule type" value="Genomic_DNA"/>
</dbReference>
<keyword evidence="1" id="KW-0812">Transmembrane</keyword>
<keyword evidence="1" id="KW-0472">Membrane</keyword>
<organism evidence="2 3">
    <name type="scientific">Puccinia sorghi</name>
    <dbReference type="NCBI Taxonomy" id="27349"/>
    <lineage>
        <taxon>Eukaryota</taxon>
        <taxon>Fungi</taxon>
        <taxon>Dikarya</taxon>
        <taxon>Basidiomycota</taxon>
        <taxon>Pucciniomycotina</taxon>
        <taxon>Pucciniomycetes</taxon>
        <taxon>Pucciniales</taxon>
        <taxon>Pucciniaceae</taxon>
        <taxon>Puccinia</taxon>
    </lineage>
</organism>
<keyword evidence="3" id="KW-1185">Reference proteome</keyword>
<comment type="caution">
    <text evidence="2">The sequence shown here is derived from an EMBL/GenBank/DDBJ whole genome shotgun (WGS) entry which is preliminary data.</text>
</comment>
<evidence type="ECO:0000256" key="1">
    <source>
        <dbReference type="SAM" id="Phobius"/>
    </source>
</evidence>
<keyword evidence="1" id="KW-1133">Transmembrane helix</keyword>
<dbReference type="VEuPathDB" id="FungiDB:VP01_272g3"/>
<dbReference type="Proteomes" id="UP000037035">
    <property type="component" value="Unassembled WGS sequence"/>
</dbReference>
<dbReference type="AlphaFoldDB" id="A0A0L6V3B4"/>
<gene>
    <name evidence="2" type="ORF">VP01_272g3</name>
</gene>
<sequence length="361" mass="42114">MSTVGYFSSFSFYYFLKILLGDSDNGSKGEDKKVGFSFLERLSGKGMKRTKNNFFLTKPTIMIAWFIIDGEEHQIFSVYLWGGGGWEFLVSYFSPHRFGSCWSKSYTKKIIGSHWELSSTFYFLPWGFGSFLTKWTLRHWSRWVAEPIFSTQMGLAGQISTMRIYIYFWYYTWLSECYFSDCKAMHLGHFKLFSQTVNSLTKNCTKIELLSSNLLQFDPLIFFFLHLQPTWTSARNSRGLRIKSGWFVFQTLFFLYLPLLCLSCFLCLLLFLSLIANFVALGSHPKFKCTTSSNMRPTIQILMGDIQFLRIFRAVGALFQKLTEKWTKEPCCPLFNIVFFGLIHKSKEPMSNTEIQRIANE</sequence>
<accession>A0A0L6V3B4</accession>
<proteinExistence type="predicted"/>
<evidence type="ECO:0000313" key="3">
    <source>
        <dbReference type="Proteomes" id="UP000037035"/>
    </source>
</evidence>